<accession>I0UZN7</accession>
<gene>
    <name evidence="2" type="ORF">SacxiDRAFT_1081</name>
</gene>
<dbReference type="Proteomes" id="UP000004691">
    <property type="component" value="Unassembled WGS sequence"/>
</dbReference>
<dbReference type="STRING" id="882086.SacxiDRAFT_1081"/>
<proteinExistence type="predicted"/>
<name>I0UZN7_9PSEU</name>
<evidence type="ECO:0000256" key="1">
    <source>
        <dbReference type="SAM" id="MobiDB-lite"/>
    </source>
</evidence>
<dbReference type="AlphaFoldDB" id="I0UZN7"/>
<evidence type="ECO:0000313" key="3">
    <source>
        <dbReference type="Proteomes" id="UP000004691"/>
    </source>
</evidence>
<organism evidence="2 3">
    <name type="scientific">Saccharomonospora xinjiangensis XJ-54</name>
    <dbReference type="NCBI Taxonomy" id="882086"/>
    <lineage>
        <taxon>Bacteria</taxon>
        <taxon>Bacillati</taxon>
        <taxon>Actinomycetota</taxon>
        <taxon>Actinomycetes</taxon>
        <taxon>Pseudonocardiales</taxon>
        <taxon>Pseudonocardiaceae</taxon>
        <taxon>Saccharomonospora</taxon>
    </lineage>
</organism>
<keyword evidence="3" id="KW-1185">Reference proteome</keyword>
<dbReference type="eggNOG" id="ENOG502ZQDH">
    <property type="taxonomic scope" value="Bacteria"/>
</dbReference>
<feature type="region of interest" description="Disordered" evidence="1">
    <location>
        <begin position="1"/>
        <end position="82"/>
    </location>
</feature>
<dbReference type="HOGENOM" id="CLU_2556250_0_0_11"/>
<feature type="compositionally biased region" description="Low complexity" evidence="1">
    <location>
        <begin position="14"/>
        <end position="37"/>
    </location>
</feature>
<protein>
    <submittedName>
        <fullName evidence="2">Uncharacterized protein</fullName>
    </submittedName>
</protein>
<dbReference type="RefSeq" id="WP_006237459.1">
    <property type="nucleotide sequence ID" value="NZ_JH636049.1"/>
</dbReference>
<reference evidence="2 3" key="1">
    <citation type="submission" date="2012-01" db="EMBL/GenBank/DDBJ databases">
        <title>Improved High-Quality Draft sequence of Saccharomonospora xinjiangensis XJ-54.</title>
        <authorList>
            <consortium name="US DOE Joint Genome Institute"/>
            <person name="Lucas S."/>
            <person name="Han J."/>
            <person name="Lapidus A."/>
            <person name="Cheng J.-F."/>
            <person name="Goodwin L."/>
            <person name="Pitluck S."/>
            <person name="Peters L."/>
            <person name="Mikhailova N."/>
            <person name="Teshima H."/>
            <person name="Detter J.C."/>
            <person name="Han C."/>
            <person name="Tapia R."/>
            <person name="Land M."/>
            <person name="Hauser L."/>
            <person name="Kyrpides N."/>
            <person name="Ivanova N."/>
            <person name="Pagani I."/>
            <person name="Brambilla E.-M."/>
            <person name="Klenk H.-P."/>
            <person name="Woyke T."/>
        </authorList>
    </citation>
    <scope>NUCLEOTIDE SEQUENCE [LARGE SCALE GENOMIC DNA]</scope>
    <source>
        <strain evidence="2 3">XJ-54</strain>
    </source>
</reference>
<dbReference type="EMBL" id="JH636049">
    <property type="protein sequence ID" value="EID53340.1"/>
    <property type="molecule type" value="Genomic_DNA"/>
</dbReference>
<evidence type="ECO:0000313" key="2">
    <source>
        <dbReference type="EMBL" id="EID53340.1"/>
    </source>
</evidence>
<sequence length="82" mass="8642">MLTWFKNLLGRRQPASSSASEADTADDPATSRARPTGGRSGDRGDDRSTTGPGHSGTFVGRIEGDDLGYAGETGAERRSDDR</sequence>